<dbReference type="OrthoDB" id="9809039at2"/>
<organism evidence="2 3">
    <name type="scientific">Spirosoma pollinicola</name>
    <dbReference type="NCBI Taxonomy" id="2057025"/>
    <lineage>
        <taxon>Bacteria</taxon>
        <taxon>Pseudomonadati</taxon>
        <taxon>Bacteroidota</taxon>
        <taxon>Cytophagia</taxon>
        <taxon>Cytophagales</taxon>
        <taxon>Cytophagaceae</taxon>
        <taxon>Spirosoma</taxon>
    </lineage>
</organism>
<dbReference type="KEGG" id="spir:CWM47_28270"/>
<name>A0A2K8Z6A1_9BACT</name>
<evidence type="ECO:0000313" key="3">
    <source>
        <dbReference type="Proteomes" id="UP000232883"/>
    </source>
</evidence>
<protein>
    <recommendedName>
        <fullName evidence="1">GIY-YIG domain-containing protein</fullName>
    </recommendedName>
</protein>
<evidence type="ECO:0000259" key="1">
    <source>
        <dbReference type="Pfam" id="PF01541"/>
    </source>
</evidence>
<dbReference type="Gene3D" id="3.40.1440.10">
    <property type="entry name" value="GIY-YIG endonuclease"/>
    <property type="match status" value="1"/>
</dbReference>
<accession>A0A2K8Z6A1</accession>
<dbReference type="Pfam" id="PF01541">
    <property type="entry name" value="GIY-YIG"/>
    <property type="match status" value="1"/>
</dbReference>
<dbReference type="InterPro" id="IPR035901">
    <property type="entry name" value="GIY-YIG_endonuc_sf"/>
</dbReference>
<evidence type="ECO:0000313" key="2">
    <source>
        <dbReference type="EMBL" id="AUD05403.1"/>
    </source>
</evidence>
<keyword evidence="3" id="KW-1185">Reference proteome</keyword>
<sequence length="164" mass="18724">MVESTGVDEALSPIIGKYLEAQRNKLLQEGNWQQITLTRQWAKQAPNEAGVYVIKEGDNLIYVGETGNLRGRMGDLLDSRNHCVRRTLGERLFNVRDGFHKATASLKFPLDIETLLNTHISNHLSIAYLTVPLGRKELEELIDKELDVRFRLNKRGKRKGKIKD</sequence>
<dbReference type="RefSeq" id="WP_100991963.1">
    <property type="nucleotide sequence ID" value="NZ_CP025096.1"/>
</dbReference>
<feature type="domain" description="GIY-YIG" evidence="1">
    <location>
        <begin position="49"/>
        <end position="90"/>
    </location>
</feature>
<dbReference type="AlphaFoldDB" id="A0A2K8Z6A1"/>
<proteinExistence type="predicted"/>
<dbReference type="Proteomes" id="UP000232883">
    <property type="component" value="Chromosome"/>
</dbReference>
<gene>
    <name evidence="2" type="ORF">CWM47_28270</name>
</gene>
<dbReference type="InterPro" id="IPR000305">
    <property type="entry name" value="GIY-YIG_endonuc"/>
</dbReference>
<reference evidence="2 3" key="1">
    <citation type="submission" date="2017-11" db="EMBL/GenBank/DDBJ databases">
        <title>Taxonomic description and genome sequences of Spirosoma HA7 sp. nov., isolated from pollen microhabitat of Corylus avellana.</title>
        <authorList>
            <person name="Ambika Manirajan B."/>
            <person name="Suarez C."/>
            <person name="Ratering S."/>
            <person name="Geissler-Plaum R."/>
            <person name="Cardinale M."/>
            <person name="Sylvia S."/>
        </authorList>
    </citation>
    <scope>NUCLEOTIDE SEQUENCE [LARGE SCALE GENOMIC DNA]</scope>
    <source>
        <strain evidence="2 3">HA7</strain>
    </source>
</reference>
<dbReference type="EMBL" id="CP025096">
    <property type="protein sequence ID" value="AUD05403.1"/>
    <property type="molecule type" value="Genomic_DNA"/>
</dbReference>